<comment type="caution">
    <text evidence="7">The sequence shown here is derived from an EMBL/GenBank/DDBJ whole genome shotgun (WGS) entry which is preliminary data.</text>
</comment>
<feature type="region of interest" description="Disordered" evidence="5">
    <location>
        <begin position="129"/>
        <end position="482"/>
    </location>
</feature>
<evidence type="ECO:0000256" key="6">
    <source>
        <dbReference type="SAM" id="Phobius"/>
    </source>
</evidence>
<dbReference type="InterPro" id="IPR013714">
    <property type="entry name" value="Golgi_TVP15"/>
</dbReference>
<keyword evidence="3 6" id="KW-1133">Transmembrane helix</keyword>
<evidence type="ECO:0000313" key="7">
    <source>
        <dbReference type="EMBL" id="OLQ10368.1"/>
    </source>
</evidence>
<dbReference type="PANTHER" id="PTHR28128">
    <property type="entry name" value="GOLGI APPARATUS MEMBRANE PROTEIN TVP15"/>
    <property type="match status" value="1"/>
</dbReference>
<protein>
    <submittedName>
        <fullName evidence="7">Uncharacterized protein</fullName>
    </submittedName>
</protein>
<reference evidence="7 8" key="1">
    <citation type="submission" date="2016-02" db="EMBL/GenBank/DDBJ databases">
        <title>Genome analysis of coral dinoflagellate symbionts highlights evolutionary adaptations to a symbiotic lifestyle.</title>
        <authorList>
            <person name="Aranda M."/>
            <person name="Li Y."/>
            <person name="Liew Y.J."/>
            <person name="Baumgarten S."/>
            <person name="Simakov O."/>
            <person name="Wilson M."/>
            <person name="Piel J."/>
            <person name="Ashoor H."/>
            <person name="Bougouffa S."/>
            <person name="Bajic V.B."/>
            <person name="Ryu T."/>
            <person name="Ravasi T."/>
            <person name="Bayer T."/>
            <person name="Micklem G."/>
            <person name="Kim H."/>
            <person name="Bhak J."/>
            <person name="Lajeunesse T.C."/>
            <person name="Voolstra C.R."/>
        </authorList>
    </citation>
    <scope>NUCLEOTIDE SEQUENCE [LARGE SCALE GENOMIC DNA]</scope>
    <source>
        <strain evidence="7 8">CCMP2467</strain>
    </source>
</reference>
<accession>A0A1Q9ESH7</accession>
<dbReference type="Pfam" id="PF08507">
    <property type="entry name" value="COPI_assoc"/>
    <property type="match status" value="1"/>
</dbReference>
<dbReference type="AlphaFoldDB" id="A0A1Q9ESH7"/>
<proteinExistence type="predicted"/>
<dbReference type="GO" id="GO:0016020">
    <property type="term" value="C:membrane"/>
    <property type="evidence" value="ECO:0007669"/>
    <property type="project" value="UniProtKB-SubCell"/>
</dbReference>
<evidence type="ECO:0000256" key="1">
    <source>
        <dbReference type="ARBA" id="ARBA00004141"/>
    </source>
</evidence>
<feature type="transmembrane region" description="Helical" evidence="6">
    <location>
        <begin position="713"/>
        <end position="737"/>
    </location>
</feature>
<evidence type="ECO:0000256" key="3">
    <source>
        <dbReference type="ARBA" id="ARBA00022989"/>
    </source>
</evidence>
<keyword evidence="2 6" id="KW-0812">Transmembrane</keyword>
<evidence type="ECO:0000256" key="4">
    <source>
        <dbReference type="ARBA" id="ARBA00023136"/>
    </source>
</evidence>
<evidence type="ECO:0000313" key="8">
    <source>
        <dbReference type="Proteomes" id="UP000186817"/>
    </source>
</evidence>
<feature type="compositionally biased region" description="Pro residues" evidence="5">
    <location>
        <begin position="345"/>
        <end position="354"/>
    </location>
</feature>
<feature type="compositionally biased region" description="Polar residues" evidence="5">
    <location>
        <begin position="228"/>
        <end position="259"/>
    </location>
</feature>
<name>A0A1Q9ESH7_SYMMI</name>
<evidence type="ECO:0000256" key="2">
    <source>
        <dbReference type="ARBA" id="ARBA00022692"/>
    </source>
</evidence>
<feature type="compositionally biased region" description="Polar residues" evidence="5">
    <location>
        <begin position="291"/>
        <end position="301"/>
    </location>
</feature>
<feature type="compositionally biased region" description="Basic and acidic residues" evidence="5">
    <location>
        <begin position="306"/>
        <end position="324"/>
    </location>
</feature>
<dbReference type="OrthoDB" id="431574at2759"/>
<organism evidence="7 8">
    <name type="scientific">Symbiodinium microadriaticum</name>
    <name type="common">Dinoflagellate</name>
    <name type="synonym">Zooxanthella microadriatica</name>
    <dbReference type="NCBI Taxonomy" id="2951"/>
    <lineage>
        <taxon>Eukaryota</taxon>
        <taxon>Sar</taxon>
        <taxon>Alveolata</taxon>
        <taxon>Dinophyceae</taxon>
        <taxon>Suessiales</taxon>
        <taxon>Symbiodiniaceae</taxon>
        <taxon>Symbiodinium</taxon>
    </lineage>
</organism>
<sequence>MKTVTVDGVAAIRHSALFLTAAKKPAASRASKMNAEAKESKEFAQPRVWKARKPKTEATSFCQDVVCLRESETMLQTADLRDRAVYALRGPLGPRPSSNALTQVVRGFCQLYWLTWAAMRAERERGASARLKRANTAGERPAERDRAAPARGKQLTKRGSAPASAPYDPWASDSEEESKAPLPVVRRPPQNKVASKTPERPPAEAPSRPNPLLARGKTPTRKTRLDSQDTTGSTAQAFDSVTGGNQVVSQQPATPTTAYSPDDVRASPWSTGSRSPSRPNPLLPSSRSPSQTRQAVESGSMTPRGAHKERSGSRKRTDGERSPRTPETTDPALYLQSLFPAESPKSPPTSPPSPSLTRTEQRHKAVARSLSRLFSDDEEVQQRKGASRPTTGRPPTEEPPARKTIRQGQAQEAKPRGRSQPGRRVTELKAASDAAGGGVPVGKAKKPATSTSRPRKTTSTKVADSPAERPKPQVLGRGSPQASQLTLTLCCGDCQSVQRRTMPADIPDDVKKQLMNDPKVQKALQEQAAKTGKDAMAALQDPEVQKMIMDTCKEKFPEYASQAQAKIREFCNDPEVQAAAKKYASMAGAYVMQAGGALVAQIEQGPAGVRFLCFLASCFSLANGILKLISISRITSEPVKYVLSMYQVLFSVTTMLFEAPPEYIAKVSGLSGYQDLLMEKCKFLSETIGRGGFYIFQGTLWLCFASLTDILDLAAGFAMVCCGILNLLIHFGGFATFAQKVKAGYSAVGGQ</sequence>
<comment type="subcellular location">
    <subcellularLocation>
        <location evidence="1">Membrane</location>
        <topology evidence="1">Multi-pass membrane protein</topology>
    </subcellularLocation>
</comment>
<keyword evidence="4 6" id="KW-0472">Membrane</keyword>
<dbReference type="PANTHER" id="PTHR28128:SF1">
    <property type="entry name" value="GOLGI APPARATUS MEMBRANE PROTEIN TVP15"/>
    <property type="match status" value="1"/>
</dbReference>
<dbReference type="Proteomes" id="UP000186817">
    <property type="component" value="Unassembled WGS sequence"/>
</dbReference>
<gene>
    <name evidence="7" type="ORF">AK812_SmicGene5944</name>
</gene>
<evidence type="ECO:0000256" key="5">
    <source>
        <dbReference type="SAM" id="MobiDB-lite"/>
    </source>
</evidence>
<keyword evidence="8" id="KW-1185">Reference proteome</keyword>
<dbReference type="EMBL" id="LSRX01000080">
    <property type="protein sequence ID" value="OLQ10368.1"/>
    <property type="molecule type" value="Genomic_DNA"/>
</dbReference>